<gene>
    <name evidence="5" type="ORF">CLPA_c40060</name>
    <name evidence="6" type="ORF">CP6013_03207</name>
</gene>
<dbReference type="Proteomes" id="UP000030905">
    <property type="component" value="Chromosome"/>
</dbReference>
<dbReference type="Pfam" id="PF14659">
    <property type="entry name" value="Phage_int_SAM_3"/>
    <property type="match status" value="1"/>
</dbReference>
<evidence type="ECO:0000259" key="4">
    <source>
        <dbReference type="PROSITE" id="PS51900"/>
    </source>
</evidence>
<evidence type="ECO:0000313" key="5">
    <source>
        <dbReference type="EMBL" id="AJA54024.1"/>
    </source>
</evidence>
<accession>A0A0H3J804</accession>
<dbReference type="RefSeq" id="WP_051035258.1">
    <property type="nucleotide sequence ID" value="NZ_ANZB01000006.1"/>
</dbReference>
<evidence type="ECO:0000313" key="6">
    <source>
        <dbReference type="EMBL" id="KRU13951.1"/>
    </source>
</evidence>
<dbReference type="GO" id="GO:0003677">
    <property type="term" value="F:DNA binding"/>
    <property type="evidence" value="ECO:0007669"/>
    <property type="project" value="UniProtKB-UniRule"/>
</dbReference>
<dbReference type="AlphaFoldDB" id="A0A0H3J804"/>
<reference evidence="6" key="2">
    <citation type="submission" date="2015-10" db="EMBL/GenBank/DDBJ databases">
        <title>Improved Draft Genome Sequence of Clostridium pasteurianum Strain ATCC 6013 (DSM 525) Using a Hybrid Next-Generation Sequencing Approach.</title>
        <authorList>
            <person name="Pyne M.E."/>
            <person name="Utturkar S.M."/>
            <person name="Brown S.D."/>
            <person name="Moo-Young M."/>
            <person name="Chung D.A."/>
            <person name="Chou P.C."/>
        </authorList>
    </citation>
    <scope>NUCLEOTIDE SEQUENCE</scope>
    <source>
        <strain evidence="6">ATCC 6013</strain>
    </source>
</reference>
<dbReference type="InterPro" id="IPR044068">
    <property type="entry name" value="CB"/>
</dbReference>
<dbReference type="InterPro" id="IPR004107">
    <property type="entry name" value="Integrase_SAM-like_N"/>
</dbReference>
<dbReference type="Proteomes" id="UP000028042">
    <property type="component" value="Unassembled WGS sequence"/>
</dbReference>
<organism evidence="5 8">
    <name type="scientific">Clostridium pasteurianum DSM 525 = ATCC 6013</name>
    <dbReference type="NCBI Taxonomy" id="1262449"/>
    <lineage>
        <taxon>Bacteria</taxon>
        <taxon>Bacillati</taxon>
        <taxon>Bacillota</taxon>
        <taxon>Clostridia</taxon>
        <taxon>Eubacteriales</taxon>
        <taxon>Clostridiaceae</taxon>
        <taxon>Clostridium</taxon>
    </lineage>
</organism>
<evidence type="ECO:0000256" key="3">
    <source>
        <dbReference type="PROSITE-ProRule" id="PRU01248"/>
    </source>
</evidence>
<dbReference type="EMBL" id="JPGY02000001">
    <property type="protein sequence ID" value="KRU13951.1"/>
    <property type="molecule type" value="Genomic_DNA"/>
</dbReference>
<dbReference type="GeneID" id="93076328"/>
<comment type="similarity">
    <text evidence="1">Belongs to the 'phage' integrase family.</text>
</comment>
<evidence type="ECO:0000313" key="7">
    <source>
        <dbReference type="Proteomes" id="UP000028042"/>
    </source>
</evidence>
<dbReference type="Gene3D" id="1.10.150.130">
    <property type="match status" value="1"/>
</dbReference>
<dbReference type="PROSITE" id="PS51900">
    <property type="entry name" value="CB"/>
    <property type="match status" value="1"/>
</dbReference>
<dbReference type="GO" id="GO:0015074">
    <property type="term" value="P:DNA integration"/>
    <property type="evidence" value="ECO:0007669"/>
    <property type="project" value="InterPro"/>
</dbReference>
<evidence type="ECO:0000256" key="1">
    <source>
        <dbReference type="ARBA" id="ARBA00008857"/>
    </source>
</evidence>
<dbReference type="EMBL" id="CP009268">
    <property type="protein sequence ID" value="AJA54024.1"/>
    <property type="molecule type" value="Genomic_DNA"/>
</dbReference>
<evidence type="ECO:0000256" key="2">
    <source>
        <dbReference type="ARBA" id="ARBA00023125"/>
    </source>
</evidence>
<dbReference type="InterPro" id="IPR010998">
    <property type="entry name" value="Integrase_recombinase_N"/>
</dbReference>
<dbReference type="eggNOG" id="COG0582">
    <property type="taxonomic scope" value="Bacteria"/>
</dbReference>
<dbReference type="SUPFAM" id="SSF56349">
    <property type="entry name" value="DNA breaking-rejoining enzymes"/>
    <property type="match status" value="1"/>
</dbReference>
<name>A0A0H3J804_CLOPA</name>
<evidence type="ECO:0000313" key="8">
    <source>
        <dbReference type="Proteomes" id="UP000030905"/>
    </source>
</evidence>
<reference evidence="6 7" key="3">
    <citation type="journal article" name="Genome Announc.">
        <title>Improved Draft Genome Sequence of Clostridium pasteurianum Strain ATCC 6013 (DSM 525) Using a Hybrid Next-Generation Sequencing Approach.</title>
        <authorList>
            <person name="Pyne M.E."/>
            <person name="Utturkar S."/>
            <person name="Brown S.D."/>
            <person name="Moo-Young M."/>
            <person name="Chung D.A."/>
            <person name="Chou C.P."/>
        </authorList>
    </citation>
    <scope>NUCLEOTIDE SEQUENCE [LARGE SCALE GENOMIC DNA]</scope>
    <source>
        <strain evidence="6 7">ATCC 6013</strain>
    </source>
</reference>
<sequence>MNPITIGADGNRKVYKKTIKIEGKTETERYKKAEKDLAKFITDIENNNYTEPSRLTLESYSKMWIKTYTKNKELAPKTVFEYKRLLELRIIPSLGHLKLNKFKPIHLVKFMANLNEEGMSLKKTKKKLSSNTLMHYY</sequence>
<reference evidence="5 8" key="1">
    <citation type="journal article" date="2015" name="Genome Announc.">
        <title>Complete Genome Sequence of the Nitrogen-Fixing and Solvent-Producing Clostridium pasteurianum DSM 525.</title>
        <authorList>
            <person name="Poehlein A."/>
            <person name="Grosse-Honebrink A."/>
            <person name="Zhang Y."/>
            <person name="Minton N.P."/>
            <person name="Daniel R."/>
        </authorList>
    </citation>
    <scope>NUCLEOTIDE SEQUENCE [LARGE SCALE GENOMIC DNA]</scope>
    <source>
        <strain evidence="5">DSM 525</strain>
        <strain evidence="8">DSM 525 / ATCC 6013</strain>
    </source>
</reference>
<dbReference type="KEGG" id="cpae:CPAST_c40060"/>
<feature type="domain" description="Core-binding (CB)" evidence="4">
    <location>
        <begin position="55"/>
        <end position="137"/>
    </location>
</feature>
<keyword evidence="8" id="KW-1185">Reference proteome</keyword>
<dbReference type="KEGG" id="cpat:CLPA_c40060"/>
<dbReference type="PATRIC" id="fig|1262449.7.peg.4035"/>
<keyword evidence="2 3" id="KW-0238">DNA-binding</keyword>
<protein>
    <submittedName>
        <fullName evidence="5">Phage integrase</fullName>
    </submittedName>
</protein>
<dbReference type="InterPro" id="IPR011010">
    <property type="entry name" value="DNA_brk_join_enz"/>
</dbReference>
<proteinExistence type="inferred from homology"/>